<dbReference type="Gene3D" id="3.40.1580.10">
    <property type="entry name" value="SMI1/KNR4-like"/>
    <property type="match status" value="1"/>
</dbReference>
<proteinExistence type="predicted"/>
<dbReference type="AlphaFoldDB" id="A0AAE3QZZ1"/>
<protein>
    <submittedName>
        <fullName evidence="2">SMI1/KNR4 family protein</fullName>
    </submittedName>
</protein>
<evidence type="ECO:0000313" key="3">
    <source>
        <dbReference type="Proteomes" id="UP001241110"/>
    </source>
</evidence>
<feature type="domain" description="Knr4/Smi1-like" evidence="1">
    <location>
        <begin position="22"/>
        <end position="124"/>
    </location>
</feature>
<dbReference type="SUPFAM" id="SSF160631">
    <property type="entry name" value="SMI1/KNR4-like"/>
    <property type="match status" value="1"/>
</dbReference>
<dbReference type="InterPro" id="IPR037883">
    <property type="entry name" value="Knr4/Smi1-like_sf"/>
</dbReference>
<accession>A0AAE3QZZ1</accession>
<organism evidence="2 3">
    <name type="scientific">Xanthocytophaga flava</name>
    <dbReference type="NCBI Taxonomy" id="3048013"/>
    <lineage>
        <taxon>Bacteria</taxon>
        <taxon>Pseudomonadati</taxon>
        <taxon>Bacteroidota</taxon>
        <taxon>Cytophagia</taxon>
        <taxon>Cytophagales</taxon>
        <taxon>Rhodocytophagaceae</taxon>
        <taxon>Xanthocytophaga</taxon>
    </lineage>
</organism>
<dbReference type="Proteomes" id="UP001241110">
    <property type="component" value="Unassembled WGS sequence"/>
</dbReference>
<dbReference type="InterPro" id="IPR018958">
    <property type="entry name" value="Knr4/Smi1-like_dom"/>
</dbReference>
<dbReference type="EMBL" id="JASJOS010000035">
    <property type="protein sequence ID" value="MDJ1486326.1"/>
    <property type="molecule type" value="Genomic_DNA"/>
</dbReference>
<sequence>MKELIKLIAQKHWESGIDVNPPAKLSEIEDFERLAGFLLPADFREFYLTCNGFACNEDIFTMLPLSLIRQFQKDYGVNWFYFSEYMIYSDMWGLRLTSSGEYEIFNGSYPDKALTNSLSEFLKRFLKGNVFDTDGLYDWHDEIGIN</sequence>
<dbReference type="SMART" id="SM00860">
    <property type="entry name" value="SMI1_KNR4"/>
    <property type="match status" value="1"/>
</dbReference>
<dbReference type="RefSeq" id="WP_313989828.1">
    <property type="nucleotide sequence ID" value="NZ_JASJOS010000035.1"/>
</dbReference>
<gene>
    <name evidence="2" type="ORF">QNI16_37955</name>
</gene>
<reference evidence="2" key="1">
    <citation type="submission" date="2023-05" db="EMBL/GenBank/DDBJ databases">
        <authorList>
            <person name="Zhang X."/>
        </authorList>
    </citation>
    <scope>NUCLEOTIDE SEQUENCE</scope>
    <source>
        <strain evidence="2">YF14B1</strain>
    </source>
</reference>
<evidence type="ECO:0000313" key="2">
    <source>
        <dbReference type="EMBL" id="MDJ1486326.1"/>
    </source>
</evidence>
<evidence type="ECO:0000259" key="1">
    <source>
        <dbReference type="SMART" id="SM00860"/>
    </source>
</evidence>
<comment type="caution">
    <text evidence="2">The sequence shown here is derived from an EMBL/GenBank/DDBJ whole genome shotgun (WGS) entry which is preliminary data.</text>
</comment>
<name>A0AAE3QZZ1_9BACT</name>
<dbReference type="Pfam" id="PF09346">
    <property type="entry name" value="SMI1_KNR4"/>
    <property type="match status" value="1"/>
</dbReference>